<dbReference type="STRING" id="575788.VS_1851"/>
<dbReference type="InterPro" id="IPR021316">
    <property type="entry name" value="DUF2913"/>
</dbReference>
<proteinExistence type="predicted"/>
<reference evidence="1 2" key="1">
    <citation type="submission" date="2009-02" db="EMBL/GenBank/DDBJ databases">
        <title>Vibrio splendidus str. LGP32 complete genome.</title>
        <authorList>
            <person name="Mazel D."/>
            <person name="Le Roux F."/>
        </authorList>
    </citation>
    <scope>NUCLEOTIDE SEQUENCE [LARGE SCALE GENOMIC DNA]</scope>
    <source>
        <strain evidence="1 2">LGP32</strain>
    </source>
</reference>
<organism evidence="1 2">
    <name type="scientific">Vibrio atlanticus (strain LGP32)</name>
    <name type="common">Vibrio splendidus (strain Mel32)</name>
    <dbReference type="NCBI Taxonomy" id="575788"/>
    <lineage>
        <taxon>Bacteria</taxon>
        <taxon>Pseudomonadati</taxon>
        <taxon>Pseudomonadota</taxon>
        <taxon>Gammaproteobacteria</taxon>
        <taxon>Vibrionales</taxon>
        <taxon>Vibrionaceae</taxon>
        <taxon>Vibrio</taxon>
    </lineage>
</organism>
<evidence type="ECO:0008006" key="3">
    <source>
        <dbReference type="Google" id="ProtNLM"/>
    </source>
</evidence>
<dbReference type="Proteomes" id="UP000009100">
    <property type="component" value="Chromosome 1"/>
</dbReference>
<dbReference type="EMBL" id="FM954972">
    <property type="protein sequence ID" value="CAV19034.1"/>
    <property type="molecule type" value="Genomic_DNA"/>
</dbReference>
<dbReference type="KEGG" id="vsp:VS_1851"/>
<dbReference type="AlphaFoldDB" id="B7VPT4"/>
<evidence type="ECO:0000313" key="1">
    <source>
        <dbReference type="EMBL" id="CAV19034.1"/>
    </source>
</evidence>
<dbReference type="HOGENOM" id="CLU_1261029_0_0_6"/>
<protein>
    <recommendedName>
        <fullName evidence="3">Alpha-acetolactate decarboxylase</fullName>
    </recommendedName>
</protein>
<evidence type="ECO:0000313" key="2">
    <source>
        <dbReference type="Proteomes" id="UP000009100"/>
    </source>
</evidence>
<dbReference type="eggNOG" id="ENOG50334IN">
    <property type="taxonomic scope" value="Bacteria"/>
</dbReference>
<name>B7VPT4_VIBA3</name>
<dbReference type="Pfam" id="PF11140">
    <property type="entry name" value="DUF2913"/>
    <property type="match status" value="1"/>
</dbReference>
<accession>B7VPT4</accession>
<sequence>MCSNVSITILDIRKEGIMSKYYIEIQKLVNDALGELYALHKAGKAIDAPIANNLYLVRWVTKAIKAQSYDRVIVPDLVRWQKQGRSKGNNSDLTFTFKRISAFYGRFFPEGEEPKALKDSDVEAFMDKMYEMGWSVSSEDELTTGGKIQFFTDGEHSFALCGKQCDDSFDGELMVKPMNWFVRGNHAEFIQAAMEAGFMLHKVTDYKSAVKYHGEYIVYPANQGNQLAEIPISVIG</sequence>
<gene>
    <name evidence="1" type="ordered locus">VS_1851</name>
</gene>